<dbReference type="STRING" id="8496.A0A151MEF8"/>
<dbReference type="InterPro" id="IPR024079">
    <property type="entry name" value="MetalloPept_cat_dom_sf"/>
</dbReference>
<dbReference type="InterPro" id="IPR036436">
    <property type="entry name" value="Disintegrin_dom_sf"/>
</dbReference>
<evidence type="ECO:0000313" key="15">
    <source>
        <dbReference type="Proteomes" id="UP000050525"/>
    </source>
</evidence>
<name>A0A151MEF8_ALLMI</name>
<feature type="domain" description="Disintegrin" evidence="12">
    <location>
        <begin position="431"/>
        <end position="517"/>
    </location>
</feature>
<dbReference type="PROSITE" id="PS01186">
    <property type="entry name" value="EGF_2"/>
    <property type="match status" value="1"/>
</dbReference>
<keyword evidence="14" id="KW-0482">Metalloprotease</keyword>
<dbReference type="EMBL" id="AKHW03006228">
    <property type="protein sequence ID" value="KYO22897.1"/>
    <property type="molecule type" value="Genomic_DNA"/>
</dbReference>
<dbReference type="Gene3D" id="3.40.390.10">
    <property type="entry name" value="Collagenase (Catalytic Domain)"/>
    <property type="match status" value="1"/>
</dbReference>
<dbReference type="SMART" id="SM00608">
    <property type="entry name" value="ACR"/>
    <property type="match status" value="1"/>
</dbReference>
<dbReference type="Proteomes" id="UP000050525">
    <property type="component" value="Unassembled WGS sequence"/>
</dbReference>
<feature type="region of interest" description="Disordered" evidence="9">
    <location>
        <begin position="758"/>
        <end position="911"/>
    </location>
</feature>
<dbReference type="SUPFAM" id="SSF57552">
    <property type="entry name" value="Blood coagulation inhibitor (disintegrin)"/>
    <property type="match status" value="1"/>
</dbReference>
<feature type="disulfide bond" evidence="7">
    <location>
        <begin position="688"/>
        <end position="697"/>
    </location>
</feature>
<accession>A0A151MEF8</accession>
<evidence type="ECO:0000256" key="9">
    <source>
        <dbReference type="SAM" id="MobiDB-lite"/>
    </source>
</evidence>
<evidence type="ECO:0000256" key="1">
    <source>
        <dbReference type="ARBA" id="ARBA00004479"/>
    </source>
</evidence>
<feature type="compositionally biased region" description="Pro residues" evidence="9">
    <location>
        <begin position="848"/>
        <end position="863"/>
    </location>
</feature>
<dbReference type="FunFam" id="3.40.390.10:FF:000002">
    <property type="entry name" value="Disintegrin and metalloproteinase domain-containing protein 22"/>
    <property type="match status" value="1"/>
</dbReference>
<feature type="transmembrane region" description="Helical" evidence="10">
    <location>
        <begin position="716"/>
        <end position="741"/>
    </location>
</feature>
<dbReference type="Pfam" id="PF01421">
    <property type="entry name" value="Reprolysin"/>
    <property type="match status" value="1"/>
</dbReference>
<dbReference type="InterPro" id="IPR001762">
    <property type="entry name" value="Disintegrin_dom"/>
</dbReference>
<evidence type="ECO:0000259" key="11">
    <source>
        <dbReference type="PROSITE" id="PS50026"/>
    </source>
</evidence>
<reference evidence="14 15" key="1">
    <citation type="journal article" date="2012" name="Genome Biol.">
        <title>Sequencing three crocodilian genomes to illuminate the evolution of archosaurs and amniotes.</title>
        <authorList>
            <person name="St John J.A."/>
            <person name="Braun E.L."/>
            <person name="Isberg S.R."/>
            <person name="Miles L.G."/>
            <person name="Chong A.Y."/>
            <person name="Gongora J."/>
            <person name="Dalzell P."/>
            <person name="Moran C."/>
            <person name="Bed'hom B."/>
            <person name="Abzhanov A."/>
            <person name="Burgess S.C."/>
            <person name="Cooksey A.M."/>
            <person name="Castoe T.A."/>
            <person name="Crawford N.G."/>
            <person name="Densmore L.D."/>
            <person name="Drew J.C."/>
            <person name="Edwards S.V."/>
            <person name="Faircloth B.C."/>
            <person name="Fujita M.K."/>
            <person name="Greenwold M.J."/>
            <person name="Hoffmann F.G."/>
            <person name="Howard J.M."/>
            <person name="Iguchi T."/>
            <person name="Janes D.E."/>
            <person name="Khan S.Y."/>
            <person name="Kohno S."/>
            <person name="de Koning A.J."/>
            <person name="Lance S.L."/>
            <person name="McCarthy F.M."/>
            <person name="McCormack J.E."/>
            <person name="Merchant M.E."/>
            <person name="Peterson D.G."/>
            <person name="Pollock D.D."/>
            <person name="Pourmand N."/>
            <person name="Raney B.J."/>
            <person name="Roessler K.A."/>
            <person name="Sanford J.R."/>
            <person name="Sawyer R.H."/>
            <person name="Schmidt C.J."/>
            <person name="Triplett E.W."/>
            <person name="Tuberville T.D."/>
            <person name="Venegas-Anaya M."/>
            <person name="Howard J.T."/>
            <person name="Jarvis E.D."/>
            <person name="Guillette L.J.Jr."/>
            <person name="Glenn T.C."/>
            <person name="Green R.E."/>
            <person name="Ray D.A."/>
        </authorList>
    </citation>
    <scope>NUCLEOTIDE SEQUENCE [LARGE SCALE GENOMIC DNA]</scope>
    <source>
        <strain evidence="14">KSC_2009_1</strain>
    </source>
</reference>
<dbReference type="AlphaFoldDB" id="A0A151MEF8"/>
<keyword evidence="15" id="KW-1185">Reference proteome</keyword>
<dbReference type="InterPro" id="IPR018358">
    <property type="entry name" value="Disintegrin_CS"/>
</dbReference>
<dbReference type="Pfam" id="PF08516">
    <property type="entry name" value="ADAM_CR"/>
    <property type="match status" value="1"/>
</dbReference>
<dbReference type="PROSITE" id="PS50215">
    <property type="entry name" value="ADAM_MEPRO"/>
    <property type="match status" value="1"/>
</dbReference>
<organism evidence="14 15">
    <name type="scientific">Alligator mississippiensis</name>
    <name type="common">American alligator</name>
    <dbReference type="NCBI Taxonomy" id="8496"/>
    <lineage>
        <taxon>Eukaryota</taxon>
        <taxon>Metazoa</taxon>
        <taxon>Chordata</taxon>
        <taxon>Craniata</taxon>
        <taxon>Vertebrata</taxon>
        <taxon>Euteleostomi</taxon>
        <taxon>Archelosauria</taxon>
        <taxon>Archosauria</taxon>
        <taxon>Crocodylia</taxon>
        <taxon>Alligatoridae</taxon>
        <taxon>Alligatorinae</taxon>
        <taxon>Alligator</taxon>
    </lineage>
</organism>
<feature type="compositionally biased region" description="Pro residues" evidence="9">
    <location>
        <begin position="797"/>
        <end position="812"/>
    </location>
</feature>
<keyword evidence="14" id="KW-0645">Protease</keyword>
<dbReference type="CDD" id="cd04269">
    <property type="entry name" value="ZnMc_adamalysin_II_like"/>
    <property type="match status" value="1"/>
</dbReference>
<dbReference type="InterPro" id="IPR001590">
    <property type="entry name" value="Peptidase_M12B"/>
</dbReference>
<evidence type="ECO:0000313" key="14">
    <source>
        <dbReference type="EMBL" id="KYO22897.1"/>
    </source>
</evidence>
<keyword evidence="7" id="KW-0245">EGF-like domain</keyword>
<feature type="binding site" evidence="8">
    <location>
        <position position="370"/>
    </location>
    <ligand>
        <name>Zn(2+)</name>
        <dbReference type="ChEBI" id="CHEBI:29105"/>
        <note>catalytic</note>
    </ligand>
</feature>
<protein>
    <submittedName>
        <fullName evidence="14">Disintegrin and metalloproteinase domain-containing protein 19 isoform A</fullName>
    </submittedName>
</protein>
<evidence type="ECO:0000256" key="3">
    <source>
        <dbReference type="ARBA" id="ARBA00022989"/>
    </source>
</evidence>
<keyword evidence="8" id="KW-0862">Zinc</keyword>
<dbReference type="PROSITE" id="PS50026">
    <property type="entry name" value="EGF_3"/>
    <property type="match status" value="1"/>
</dbReference>
<comment type="caution">
    <text evidence="7">Lacks conserved residue(s) required for the propagation of feature annotation.</text>
</comment>
<keyword evidence="5 7" id="KW-1015">Disulfide bond</keyword>
<feature type="disulfide bond" evidence="6">
    <location>
        <begin position="489"/>
        <end position="509"/>
    </location>
</feature>
<feature type="domain" description="EGF-like" evidence="11">
    <location>
        <begin position="666"/>
        <end position="698"/>
    </location>
</feature>
<evidence type="ECO:0000256" key="2">
    <source>
        <dbReference type="ARBA" id="ARBA00022692"/>
    </source>
</evidence>
<feature type="binding site" evidence="8">
    <location>
        <position position="364"/>
    </location>
    <ligand>
        <name>Zn(2+)</name>
        <dbReference type="ChEBI" id="CHEBI:29105"/>
        <note>catalytic</note>
    </ligand>
</feature>
<evidence type="ECO:0000256" key="8">
    <source>
        <dbReference type="PROSITE-ProRule" id="PRU00276"/>
    </source>
</evidence>
<keyword evidence="14" id="KW-0378">Hydrolase</keyword>
<dbReference type="Pfam" id="PF01562">
    <property type="entry name" value="Pep_M12B_propep"/>
    <property type="match status" value="1"/>
</dbReference>
<comment type="subcellular location">
    <subcellularLocation>
        <location evidence="1">Membrane</location>
        <topology evidence="1">Single-pass type I membrane protein</topology>
    </subcellularLocation>
</comment>
<evidence type="ECO:0000256" key="6">
    <source>
        <dbReference type="PROSITE-ProRule" id="PRU00068"/>
    </source>
</evidence>
<feature type="domain" description="Peptidase M12B" evidence="13">
    <location>
        <begin position="228"/>
        <end position="423"/>
    </location>
</feature>
<dbReference type="Gene3D" id="4.10.70.10">
    <property type="entry name" value="Disintegrin domain"/>
    <property type="match status" value="1"/>
</dbReference>
<dbReference type="GO" id="GO:0016020">
    <property type="term" value="C:membrane"/>
    <property type="evidence" value="ECO:0007669"/>
    <property type="project" value="UniProtKB-SubCell"/>
</dbReference>
<dbReference type="PROSITE" id="PS00427">
    <property type="entry name" value="DISINTEGRIN_1"/>
    <property type="match status" value="1"/>
</dbReference>
<dbReference type="PANTHER" id="PTHR11905">
    <property type="entry name" value="ADAM A DISINTEGRIN AND METALLOPROTEASE DOMAIN"/>
    <property type="match status" value="1"/>
</dbReference>
<feature type="binding site" evidence="8">
    <location>
        <position position="360"/>
    </location>
    <ligand>
        <name>Zn(2+)</name>
        <dbReference type="ChEBI" id="CHEBI:29105"/>
        <note>catalytic</note>
    </ligand>
</feature>
<dbReference type="GO" id="GO:0007229">
    <property type="term" value="P:integrin-mediated signaling pathway"/>
    <property type="evidence" value="ECO:0007669"/>
    <property type="project" value="UniProtKB-KW"/>
</dbReference>
<comment type="caution">
    <text evidence="14">The sequence shown here is derived from an EMBL/GenBank/DDBJ whole genome shotgun (WGS) entry which is preliminary data.</text>
</comment>
<dbReference type="PRINTS" id="PR00289">
    <property type="entry name" value="DISINTEGRIN"/>
</dbReference>
<dbReference type="SMART" id="SM00050">
    <property type="entry name" value="DISIN"/>
    <property type="match status" value="1"/>
</dbReference>
<dbReference type="PROSITE" id="PS50214">
    <property type="entry name" value="DISINTEGRIN_2"/>
    <property type="match status" value="1"/>
</dbReference>
<evidence type="ECO:0000256" key="7">
    <source>
        <dbReference type="PROSITE-ProRule" id="PRU00076"/>
    </source>
</evidence>
<evidence type="ECO:0000259" key="12">
    <source>
        <dbReference type="PROSITE" id="PS50214"/>
    </source>
</evidence>
<dbReference type="InterPro" id="IPR006586">
    <property type="entry name" value="ADAM_Cys-rich"/>
</dbReference>
<feature type="active site" evidence="8">
    <location>
        <position position="361"/>
    </location>
</feature>
<dbReference type="PANTHER" id="PTHR11905:SF19">
    <property type="entry name" value="DISINTEGRIN AND METALLOPROTEINASE DOMAIN-CONTAINING PROTEIN 19"/>
    <property type="match status" value="1"/>
</dbReference>
<dbReference type="GO" id="GO:0006509">
    <property type="term" value="P:membrane protein ectodomain proteolysis"/>
    <property type="evidence" value="ECO:0007669"/>
    <property type="project" value="TreeGrafter"/>
</dbReference>
<dbReference type="Pfam" id="PF00200">
    <property type="entry name" value="Disintegrin"/>
    <property type="match status" value="1"/>
</dbReference>
<sequence>MRVHWIDTYGKVTASGSRRGRYDREVWLHRRHRHPRLPFLPAEAQASFGRETSAAGPEFPHEVVIPQWRALGSLSSTKHPFKAEVKITAEGKDLILDVEKNEHLFAPGYTETHYTPAGVPQTITLNRTDHCFYHGTVRGVGQSSVALSTCTGLRGLIVLSPNLSYVIEPVPESWEQHWVYRLEHLKVPPGSCGYQHAEPTDRRRLQEFVRPLNVTLHRARRAAPEPMKYVELLLVADYAEFQKYHGDLRNRLVEVANYVDKFYKALNIRVALVGLDIWNHRDQCDVSENPFSTLWSFLAWRRKQLARRKHDNAHLITGVQFRGTTVGLAPLMAMCSDFQSGGVNMDHSSSAIGVAATIAHEMGHNFGMNHDSSGCCTARSEDGGCIMGAAIGHPFPRVFNKCNEKELDRYLLSGGGMCLSNMPDTHTLVGGKRCGNGYLEDGEQCDCGEVEECDNPCCNAADCSLKPGAECAHGTCCHQCKLVSSGTLCREISGQCDLPEHCTGKSSFCPLNAYKMDGTDCSGGTAYCYSGMCLTYQQQCLQLWGRGARPAPDLCFERVNAAGDPFGNCGKDMNGQYRKCEARDARCGKIQCQSSASKPVASNAVAIDTTIPVNGRRISCRGTHIYKPTEDEGDILDPGLVMTGTKCGSHHVCFEGTCMNTSMIFEAEGCSKQCHGRGVCNNNKNCHCDSGWAPPDCSHPGKGGSDDSGPLPPKNLVSVIVGVLVFILVVVVVLVIVFCCYKWKEKLTVLKQAIAQSKKPQFSGASAPEQDSRKGHTNPAFKLKTPEEQRKAIGTPAIPPAPPVSPPQPAPEPSINFQPLPAFPPGRSSDTRSSPGPARGVGMKNVPRQPPPKRPPPPAPKLPVPQDTSRPCPPQKALPATPVPAGHRTGPGANAPTAARSPGPRWPPPTEHFCQLVQTATASPAL</sequence>
<dbReference type="SUPFAM" id="SSF55486">
    <property type="entry name" value="Metalloproteases ('zincins'), catalytic domain"/>
    <property type="match status" value="1"/>
</dbReference>
<proteinExistence type="predicted"/>
<keyword evidence="3 10" id="KW-1133">Transmembrane helix</keyword>
<keyword evidence="2 10" id="KW-0812">Transmembrane</keyword>
<feature type="disulfide bond" evidence="7">
    <location>
        <begin position="670"/>
        <end position="680"/>
    </location>
</feature>
<gene>
    <name evidence="14" type="primary">ADAM19</name>
    <name evidence="14" type="ORF">Y1Q_0010941</name>
</gene>
<keyword evidence="8" id="KW-0479">Metal-binding</keyword>
<dbReference type="GO" id="GO:0046872">
    <property type="term" value="F:metal ion binding"/>
    <property type="evidence" value="ECO:0007669"/>
    <property type="project" value="UniProtKB-KW"/>
</dbReference>
<dbReference type="InterPro" id="IPR034027">
    <property type="entry name" value="Reprolysin_adamalysin"/>
</dbReference>
<evidence type="ECO:0000256" key="10">
    <source>
        <dbReference type="SAM" id="Phobius"/>
    </source>
</evidence>
<evidence type="ECO:0000259" key="13">
    <source>
        <dbReference type="PROSITE" id="PS50215"/>
    </source>
</evidence>
<keyword evidence="4 10" id="KW-0472">Membrane</keyword>
<dbReference type="GO" id="GO:0004222">
    <property type="term" value="F:metalloendopeptidase activity"/>
    <property type="evidence" value="ECO:0007669"/>
    <property type="project" value="InterPro"/>
</dbReference>
<evidence type="ECO:0000256" key="4">
    <source>
        <dbReference type="ARBA" id="ARBA00023136"/>
    </source>
</evidence>
<dbReference type="InterPro" id="IPR000742">
    <property type="entry name" value="EGF"/>
</dbReference>
<dbReference type="InterPro" id="IPR002870">
    <property type="entry name" value="Peptidase_M12B_N"/>
</dbReference>
<evidence type="ECO:0000256" key="5">
    <source>
        <dbReference type="ARBA" id="ARBA00023157"/>
    </source>
</evidence>
<dbReference type="FunFam" id="4.10.70.10:FF:000001">
    <property type="entry name" value="Disintegrin and metalloproteinase domain-containing protein 22"/>
    <property type="match status" value="1"/>
</dbReference>